<sequence>TGVDFEFSPASSLLDMRSRKKAKGNMRMEEKAPTSDDPVLEMITKKAGGIVINEPKVSLLLLPNLESYLGFLEEILQNKIKKCIARHVVQFDLCIFR</sequence>
<evidence type="ECO:0000313" key="3">
    <source>
        <dbReference type="Proteomes" id="UP001206925"/>
    </source>
</evidence>
<name>A0AAD5CP57_AMBAR</name>
<dbReference type="AlphaFoldDB" id="A0AAD5CP57"/>
<dbReference type="EMBL" id="JAMZMK010007325">
    <property type="protein sequence ID" value="KAI7745192.1"/>
    <property type="molecule type" value="Genomic_DNA"/>
</dbReference>
<protein>
    <submittedName>
        <fullName evidence="2">Uncharacterized protein</fullName>
    </submittedName>
</protein>
<evidence type="ECO:0000313" key="2">
    <source>
        <dbReference type="EMBL" id="KAI7745192.1"/>
    </source>
</evidence>
<reference evidence="2" key="1">
    <citation type="submission" date="2022-06" db="EMBL/GenBank/DDBJ databases">
        <title>Uncovering the hologenomic basis of an extraordinary plant invasion.</title>
        <authorList>
            <person name="Bieker V.C."/>
            <person name="Martin M.D."/>
            <person name="Gilbert T."/>
            <person name="Hodgins K."/>
            <person name="Battlay P."/>
            <person name="Petersen B."/>
            <person name="Wilson J."/>
        </authorList>
    </citation>
    <scope>NUCLEOTIDE SEQUENCE</scope>
    <source>
        <strain evidence="2">AA19_3_7</strain>
        <tissue evidence="2">Leaf</tissue>
    </source>
</reference>
<feature type="non-terminal residue" evidence="2">
    <location>
        <position position="1"/>
    </location>
</feature>
<evidence type="ECO:0000256" key="1">
    <source>
        <dbReference type="SAM" id="MobiDB-lite"/>
    </source>
</evidence>
<keyword evidence="3" id="KW-1185">Reference proteome</keyword>
<gene>
    <name evidence="2" type="ORF">M8C21_024413</name>
</gene>
<comment type="caution">
    <text evidence="2">The sequence shown here is derived from an EMBL/GenBank/DDBJ whole genome shotgun (WGS) entry which is preliminary data.</text>
</comment>
<dbReference type="Proteomes" id="UP001206925">
    <property type="component" value="Unassembled WGS sequence"/>
</dbReference>
<feature type="region of interest" description="Disordered" evidence="1">
    <location>
        <begin position="18"/>
        <end position="37"/>
    </location>
</feature>
<proteinExistence type="predicted"/>
<organism evidence="2 3">
    <name type="scientific">Ambrosia artemisiifolia</name>
    <name type="common">Common ragweed</name>
    <dbReference type="NCBI Taxonomy" id="4212"/>
    <lineage>
        <taxon>Eukaryota</taxon>
        <taxon>Viridiplantae</taxon>
        <taxon>Streptophyta</taxon>
        <taxon>Embryophyta</taxon>
        <taxon>Tracheophyta</taxon>
        <taxon>Spermatophyta</taxon>
        <taxon>Magnoliopsida</taxon>
        <taxon>eudicotyledons</taxon>
        <taxon>Gunneridae</taxon>
        <taxon>Pentapetalae</taxon>
        <taxon>asterids</taxon>
        <taxon>campanulids</taxon>
        <taxon>Asterales</taxon>
        <taxon>Asteraceae</taxon>
        <taxon>Asteroideae</taxon>
        <taxon>Heliantheae alliance</taxon>
        <taxon>Heliantheae</taxon>
        <taxon>Ambrosia</taxon>
    </lineage>
</organism>
<accession>A0AAD5CP57</accession>